<organism evidence="1">
    <name type="scientific">marine sediment metagenome</name>
    <dbReference type="NCBI Taxonomy" id="412755"/>
    <lineage>
        <taxon>unclassified sequences</taxon>
        <taxon>metagenomes</taxon>
        <taxon>ecological metagenomes</taxon>
    </lineage>
</organism>
<dbReference type="AlphaFoldDB" id="A0A0F9CVU0"/>
<proteinExistence type="predicted"/>
<name>A0A0F9CVU0_9ZZZZ</name>
<dbReference type="InterPro" id="IPR029063">
    <property type="entry name" value="SAM-dependent_MTases_sf"/>
</dbReference>
<protein>
    <recommendedName>
        <fullName evidence="2">Class I SAM-dependent methyltransferase</fullName>
    </recommendedName>
</protein>
<dbReference type="SUPFAM" id="SSF53335">
    <property type="entry name" value="S-adenosyl-L-methionine-dependent methyltransferases"/>
    <property type="match status" value="1"/>
</dbReference>
<dbReference type="Pfam" id="PF13578">
    <property type="entry name" value="Methyltransf_24"/>
    <property type="match status" value="1"/>
</dbReference>
<reference evidence="1" key="1">
    <citation type="journal article" date="2015" name="Nature">
        <title>Complex archaea that bridge the gap between prokaryotes and eukaryotes.</title>
        <authorList>
            <person name="Spang A."/>
            <person name="Saw J.H."/>
            <person name="Jorgensen S.L."/>
            <person name="Zaremba-Niedzwiedzka K."/>
            <person name="Martijn J."/>
            <person name="Lind A.E."/>
            <person name="van Eijk R."/>
            <person name="Schleper C."/>
            <person name="Guy L."/>
            <person name="Ettema T.J."/>
        </authorList>
    </citation>
    <scope>NUCLEOTIDE SEQUENCE</scope>
</reference>
<sequence length="204" mass="23077">FPDNHPYAKDHGGLLAVWTYNLDEVGISVPGDVEPLIGDSAQHGKEWAEGPIHLLFIDAGHSYGEVMRDIDAWAPHIAPEGVIVFHDYWRNATHHALCQSVKQAVNDWHAEAQWSRVDGPDTMIYFIKPIEEPPKWSEIPSRQPSDSTEEFEVFVADDPIIDPAEADLMTARELSAHFYYDLDIVRKYVKKLESNFAALIKGNE</sequence>
<evidence type="ECO:0008006" key="2">
    <source>
        <dbReference type="Google" id="ProtNLM"/>
    </source>
</evidence>
<dbReference type="EMBL" id="LAZR01034338">
    <property type="protein sequence ID" value="KKL45576.1"/>
    <property type="molecule type" value="Genomic_DNA"/>
</dbReference>
<accession>A0A0F9CVU0</accession>
<evidence type="ECO:0000313" key="1">
    <source>
        <dbReference type="EMBL" id="KKL45576.1"/>
    </source>
</evidence>
<comment type="caution">
    <text evidence="1">The sequence shown here is derived from an EMBL/GenBank/DDBJ whole genome shotgun (WGS) entry which is preliminary data.</text>
</comment>
<gene>
    <name evidence="1" type="ORF">LCGC14_2354260</name>
</gene>
<dbReference type="Gene3D" id="3.40.50.150">
    <property type="entry name" value="Vaccinia Virus protein VP39"/>
    <property type="match status" value="1"/>
</dbReference>
<feature type="non-terminal residue" evidence="1">
    <location>
        <position position="1"/>
    </location>
</feature>